<dbReference type="FunFam" id="1.10.10.10:FF:000001">
    <property type="entry name" value="LysR family transcriptional regulator"/>
    <property type="match status" value="1"/>
</dbReference>
<evidence type="ECO:0000256" key="4">
    <source>
        <dbReference type="ARBA" id="ARBA00023163"/>
    </source>
</evidence>
<dbReference type="SUPFAM" id="SSF53850">
    <property type="entry name" value="Periplasmic binding protein-like II"/>
    <property type="match status" value="1"/>
</dbReference>
<proteinExistence type="inferred from homology"/>
<evidence type="ECO:0000259" key="5">
    <source>
        <dbReference type="PROSITE" id="PS50931"/>
    </source>
</evidence>
<gene>
    <name evidence="6" type="ORF">LCGC14_0106350</name>
</gene>
<dbReference type="GO" id="GO:0003700">
    <property type="term" value="F:DNA-binding transcription factor activity"/>
    <property type="evidence" value="ECO:0007669"/>
    <property type="project" value="InterPro"/>
</dbReference>
<dbReference type="Pfam" id="PF03466">
    <property type="entry name" value="LysR_substrate"/>
    <property type="match status" value="1"/>
</dbReference>
<dbReference type="GO" id="GO:0032993">
    <property type="term" value="C:protein-DNA complex"/>
    <property type="evidence" value="ECO:0007669"/>
    <property type="project" value="TreeGrafter"/>
</dbReference>
<feature type="domain" description="HTH lysR-type" evidence="5">
    <location>
        <begin position="1"/>
        <end position="58"/>
    </location>
</feature>
<evidence type="ECO:0000256" key="2">
    <source>
        <dbReference type="ARBA" id="ARBA00023015"/>
    </source>
</evidence>
<organism evidence="6">
    <name type="scientific">marine sediment metagenome</name>
    <dbReference type="NCBI Taxonomy" id="412755"/>
    <lineage>
        <taxon>unclassified sequences</taxon>
        <taxon>metagenomes</taxon>
        <taxon>ecological metagenomes</taxon>
    </lineage>
</organism>
<dbReference type="PROSITE" id="PS50931">
    <property type="entry name" value="HTH_LYSR"/>
    <property type="match status" value="1"/>
</dbReference>
<dbReference type="PANTHER" id="PTHR30346">
    <property type="entry name" value="TRANSCRIPTIONAL DUAL REGULATOR HCAR-RELATED"/>
    <property type="match status" value="1"/>
</dbReference>
<evidence type="ECO:0000256" key="3">
    <source>
        <dbReference type="ARBA" id="ARBA00023125"/>
    </source>
</evidence>
<dbReference type="PRINTS" id="PR00039">
    <property type="entry name" value="HTHLYSR"/>
</dbReference>
<evidence type="ECO:0000256" key="1">
    <source>
        <dbReference type="ARBA" id="ARBA00009437"/>
    </source>
</evidence>
<protein>
    <recommendedName>
        <fullName evidence="5">HTH lysR-type domain-containing protein</fullName>
    </recommendedName>
</protein>
<dbReference type="PANTHER" id="PTHR30346:SF17">
    <property type="entry name" value="LYSR FAMILY TRANSCRIPTIONAL REGULATOR"/>
    <property type="match status" value="1"/>
</dbReference>
<keyword evidence="2" id="KW-0805">Transcription regulation</keyword>
<dbReference type="Pfam" id="PF00126">
    <property type="entry name" value="HTH_1"/>
    <property type="match status" value="1"/>
</dbReference>
<accession>A0A0F9VDT2</accession>
<comment type="caution">
    <text evidence="6">The sequence shown here is derived from an EMBL/GenBank/DDBJ whole genome shotgun (WGS) entry which is preliminary data.</text>
</comment>
<dbReference type="Gene3D" id="1.10.10.10">
    <property type="entry name" value="Winged helix-like DNA-binding domain superfamily/Winged helix DNA-binding domain"/>
    <property type="match status" value="1"/>
</dbReference>
<dbReference type="AlphaFoldDB" id="A0A0F9VDT2"/>
<dbReference type="GO" id="GO:0003677">
    <property type="term" value="F:DNA binding"/>
    <property type="evidence" value="ECO:0007669"/>
    <property type="project" value="UniProtKB-KW"/>
</dbReference>
<dbReference type="EMBL" id="LAZR01000031">
    <property type="protein sequence ID" value="KKO02220.1"/>
    <property type="molecule type" value="Genomic_DNA"/>
</dbReference>
<reference evidence="6" key="1">
    <citation type="journal article" date="2015" name="Nature">
        <title>Complex archaea that bridge the gap between prokaryotes and eukaryotes.</title>
        <authorList>
            <person name="Spang A."/>
            <person name="Saw J.H."/>
            <person name="Jorgensen S.L."/>
            <person name="Zaremba-Niedzwiedzka K."/>
            <person name="Martijn J."/>
            <person name="Lind A.E."/>
            <person name="van Eijk R."/>
            <person name="Schleper C."/>
            <person name="Guy L."/>
            <person name="Ettema T.J."/>
        </authorList>
    </citation>
    <scope>NUCLEOTIDE SEQUENCE</scope>
</reference>
<dbReference type="InterPro" id="IPR036388">
    <property type="entry name" value="WH-like_DNA-bd_sf"/>
</dbReference>
<dbReference type="InterPro" id="IPR036390">
    <property type="entry name" value="WH_DNA-bd_sf"/>
</dbReference>
<dbReference type="Gene3D" id="3.40.190.10">
    <property type="entry name" value="Periplasmic binding protein-like II"/>
    <property type="match status" value="2"/>
</dbReference>
<dbReference type="InterPro" id="IPR000847">
    <property type="entry name" value="LysR_HTH_N"/>
</dbReference>
<keyword evidence="4" id="KW-0804">Transcription</keyword>
<comment type="similarity">
    <text evidence="1">Belongs to the LysR transcriptional regulatory family.</text>
</comment>
<dbReference type="SUPFAM" id="SSF46785">
    <property type="entry name" value="Winged helix' DNA-binding domain"/>
    <property type="match status" value="1"/>
</dbReference>
<evidence type="ECO:0000313" key="6">
    <source>
        <dbReference type="EMBL" id="KKO02220.1"/>
    </source>
</evidence>
<keyword evidence="3" id="KW-0238">DNA-binding</keyword>
<name>A0A0F9VDT2_9ZZZZ</name>
<sequence>MELRHLRYFCIVAEELNFTCAAERLHMSQPPLSRQIKQLEQEVGAELFERSSRGLRLTPSGVFFQQHALQILEKVEVTIEATRHMARSKRTLFGIGFVPSVFYGQLPMLVRDLRRMDNVELSLAELTTVQQIQALKAGRIDMGFGRLRIDDPDVEQEILFDEPLIAALSSGHPLEGTTPTCEELARYPLILFPAKPRPSLADMVLGIFRRQGLKVEVVQEANEVQTALSLVASGIGITIVPEQVKRVQRDGITYVALADKSITSPVICSRRRGEKPSALMLEANAILEVLVENRRSGRYP</sequence>
<dbReference type="InterPro" id="IPR005119">
    <property type="entry name" value="LysR_subst-bd"/>
</dbReference>